<accession>A0A8H7BR97</accession>
<comment type="similarity">
    <text evidence="1">Belongs to the WD repeat WDR55 family.</text>
</comment>
<dbReference type="OrthoDB" id="2288928at2759"/>
<evidence type="ECO:0000256" key="4">
    <source>
        <dbReference type="ARBA" id="ARBA00039238"/>
    </source>
</evidence>
<sequence length="279" mass="31010">MMATGDEQGVIKIWDNRKAEAVMVYTEHEDFIADMTFSPEHNTLVAVGGDGYLSTWDIRKPDVAAMSDHMEDELLSIALLKNGKKAVVGSQEGILSLWTWGDWGDYSDRMVGHPSSIDAICKLDEDTICTGSSDGLIRIVSILPNEFHGIIGDHGEDMPIEHIRLTHDKKYMLSSGHDETLRFWDVGHLFAEGGDEEEDQHDEEEEEEEEEDAMEAAGSGTGPGSGPKDAGSDFGDSASDDSDDSDEEKISKKRRKKQQKKQVQQKRPNKKNTSFFSDL</sequence>
<dbReference type="InterPro" id="IPR001680">
    <property type="entry name" value="WD40_rpt"/>
</dbReference>
<proteinExistence type="inferred from homology"/>
<dbReference type="PROSITE" id="PS50294">
    <property type="entry name" value="WD_REPEATS_REGION"/>
    <property type="match status" value="1"/>
</dbReference>
<dbReference type="Pfam" id="PF24796">
    <property type="entry name" value="WDR55"/>
    <property type="match status" value="1"/>
</dbReference>
<feature type="region of interest" description="Disordered" evidence="7">
    <location>
        <begin position="194"/>
        <end position="279"/>
    </location>
</feature>
<feature type="repeat" description="WD" evidence="6">
    <location>
        <begin position="25"/>
        <end position="66"/>
    </location>
</feature>
<dbReference type="PANTHER" id="PTHR44019:SF20">
    <property type="entry name" value="WD REPEAT-CONTAINING PROTEIN 55"/>
    <property type="match status" value="1"/>
</dbReference>
<reference evidence="8" key="1">
    <citation type="submission" date="2020-01" db="EMBL/GenBank/DDBJ databases">
        <title>Genome Sequencing of Three Apophysomyces-Like Fungal Strains Confirms a Novel Fungal Genus in the Mucoromycota with divergent Burkholderia-like Endosymbiotic Bacteria.</title>
        <authorList>
            <person name="Stajich J.E."/>
            <person name="Macias A.M."/>
            <person name="Carter-House D."/>
            <person name="Lovett B."/>
            <person name="Kasson L.R."/>
            <person name="Berry K."/>
            <person name="Grigoriev I."/>
            <person name="Chang Y."/>
            <person name="Spatafora J."/>
            <person name="Kasson M.T."/>
        </authorList>
    </citation>
    <scope>NUCLEOTIDE SEQUENCE</scope>
    <source>
        <strain evidence="8">NRRL A-21654</strain>
    </source>
</reference>
<keyword evidence="9" id="KW-1185">Reference proteome</keyword>
<feature type="compositionally biased region" description="Basic residues" evidence="7">
    <location>
        <begin position="251"/>
        <end position="270"/>
    </location>
</feature>
<evidence type="ECO:0000256" key="5">
    <source>
        <dbReference type="ARBA" id="ARBA00039514"/>
    </source>
</evidence>
<dbReference type="InterPro" id="IPR036322">
    <property type="entry name" value="WD40_repeat_dom_sf"/>
</dbReference>
<dbReference type="PANTHER" id="PTHR44019">
    <property type="entry name" value="WD REPEAT-CONTAINING PROTEIN 55"/>
    <property type="match status" value="1"/>
</dbReference>
<feature type="repeat" description="WD" evidence="6">
    <location>
        <begin position="153"/>
        <end position="186"/>
    </location>
</feature>
<dbReference type="SUPFAM" id="SSF50978">
    <property type="entry name" value="WD40 repeat-like"/>
    <property type="match status" value="1"/>
</dbReference>
<feature type="compositionally biased region" description="Low complexity" evidence="7">
    <location>
        <begin position="226"/>
        <end position="237"/>
    </location>
</feature>
<feature type="compositionally biased region" description="Acidic residues" evidence="7">
    <location>
        <begin position="238"/>
        <end position="247"/>
    </location>
</feature>
<protein>
    <recommendedName>
        <fullName evidence="4">WD repeat-containing protein JIP5</fullName>
    </recommendedName>
    <alternativeName>
        <fullName evidence="5">WD repeat-containing protein jip5</fullName>
    </alternativeName>
</protein>
<dbReference type="AlphaFoldDB" id="A0A8H7BR97"/>
<dbReference type="Gene3D" id="2.130.10.10">
    <property type="entry name" value="YVTN repeat-like/Quinoprotein amine dehydrogenase"/>
    <property type="match status" value="1"/>
</dbReference>
<dbReference type="Proteomes" id="UP000605846">
    <property type="component" value="Unassembled WGS sequence"/>
</dbReference>
<keyword evidence="2 6" id="KW-0853">WD repeat</keyword>
<feature type="compositionally biased region" description="Acidic residues" evidence="7">
    <location>
        <begin position="194"/>
        <end position="214"/>
    </location>
</feature>
<evidence type="ECO:0000313" key="9">
    <source>
        <dbReference type="Proteomes" id="UP000605846"/>
    </source>
</evidence>
<evidence type="ECO:0000256" key="1">
    <source>
        <dbReference type="ARBA" id="ARBA00007625"/>
    </source>
</evidence>
<organism evidence="8 9">
    <name type="scientific">Apophysomyces ossiformis</name>
    <dbReference type="NCBI Taxonomy" id="679940"/>
    <lineage>
        <taxon>Eukaryota</taxon>
        <taxon>Fungi</taxon>
        <taxon>Fungi incertae sedis</taxon>
        <taxon>Mucoromycota</taxon>
        <taxon>Mucoromycotina</taxon>
        <taxon>Mucoromycetes</taxon>
        <taxon>Mucorales</taxon>
        <taxon>Mucorineae</taxon>
        <taxon>Mucoraceae</taxon>
        <taxon>Apophysomyces</taxon>
    </lineage>
</organism>
<dbReference type="InterPro" id="IPR019775">
    <property type="entry name" value="WD40_repeat_CS"/>
</dbReference>
<evidence type="ECO:0000256" key="3">
    <source>
        <dbReference type="ARBA" id="ARBA00022737"/>
    </source>
</evidence>
<evidence type="ECO:0000313" key="8">
    <source>
        <dbReference type="EMBL" id="KAF7725556.1"/>
    </source>
</evidence>
<dbReference type="PROSITE" id="PS00678">
    <property type="entry name" value="WD_REPEATS_1"/>
    <property type="match status" value="2"/>
</dbReference>
<dbReference type="InterPro" id="IPR050505">
    <property type="entry name" value="WDR55/POC1"/>
</dbReference>
<evidence type="ECO:0000256" key="7">
    <source>
        <dbReference type="SAM" id="MobiDB-lite"/>
    </source>
</evidence>
<dbReference type="EMBL" id="JABAYA010000094">
    <property type="protein sequence ID" value="KAF7725556.1"/>
    <property type="molecule type" value="Genomic_DNA"/>
</dbReference>
<dbReference type="PROSITE" id="PS50082">
    <property type="entry name" value="WD_REPEATS_2"/>
    <property type="match status" value="3"/>
</dbReference>
<evidence type="ECO:0000256" key="6">
    <source>
        <dbReference type="PROSITE-ProRule" id="PRU00221"/>
    </source>
</evidence>
<keyword evidence="3" id="KW-0677">Repeat</keyword>
<gene>
    <name evidence="8" type="primary">WDR55</name>
    <name evidence="8" type="ORF">EC973_009511</name>
</gene>
<dbReference type="SMART" id="SM00320">
    <property type="entry name" value="WD40"/>
    <property type="match status" value="4"/>
</dbReference>
<comment type="caution">
    <text evidence="8">The sequence shown here is derived from an EMBL/GenBank/DDBJ whole genome shotgun (WGS) entry which is preliminary data.</text>
</comment>
<feature type="repeat" description="WD" evidence="6">
    <location>
        <begin position="1"/>
        <end position="24"/>
    </location>
</feature>
<evidence type="ECO:0000256" key="2">
    <source>
        <dbReference type="ARBA" id="ARBA00022574"/>
    </source>
</evidence>
<name>A0A8H7BR97_9FUNG</name>
<dbReference type="InterPro" id="IPR015943">
    <property type="entry name" value="WD40/YVTN_repeat-like_dom_sf"/>
</dbReference>